<feature type="transmembrane region" description="Helical" evidence="1">
    <location>
        <begin position="104"/>
        <end position="123"/>
    </location>
</feature>
<name>A0A2A4B6L8_9SPHN</name>
<dbReference type="AlphaFoldDB" id="A0A2A4B6L8"/>
<keyword evidence="1" id="KW-1133">Transmembrane helix</keyword>
<feature type="transmembrane region" description="Helical" evidence="1">
    <location>
        <begin position="376"/>
        <end position="395"/>
    </location>
</feature>
<feature type="transmembrane region" description="Helical" evidence="1">
    <location>
        <begin position="187"/>
        <end position="217"/>
    </location>
</feature>
<evidence type="ECO:0000313" key="2">
    <source>
        <dbReference type="EMBL" id="PCD03286.1"/>
    </source>
</evidence>
<feature type="transmembrane region" description="Helical" evidence="1">
    <location>
        <begin position="229"/>
        <end position="251"/>
    </location>
</feature>
<sequence length="474" mass="50645">MLFALVWLSAAWFGSWCWNPNNAVRLFAAISIVERHDAAINRFEHLTIDKARFGPNFYLDKPPGMTLMALPFVMLADAATGDRADDKVLAAEDASFDRYMKLRLWLAAAAINATLLALAAVAVMDIGRRVTGSVAAGVFGALAFAMGTPLWGWATTLFGHCAVASLLVIAIRLILKGTSDDRGRGDAPLAGLALGWALVIEHSALIFALPVGAFALWRMRGLARAEASSVAIAVVAGAAAMVPLLAYNLFAFGTPFRLGYQGVVGWEGMDQGLFGLTYPHLAVLGEVLWGTRRGIVWVAPVLVAALPGFRFLWRSEWRDLAVLALVGAVVAFLYNASYVYWDGGNSTGPRHAMPAVAFLSLALPSVWAGGGCWVRAGLAALLTGSIAINLTIAAAEITAPWSADNALIDGVWADRFGPGYLRTIPNEFFGFTPWQGLGLWAVLAAITFALLLSSITRQPHAANIYRTDGAARRS</sequence>
<organism evidence="2 3">
    <name type="scientific">Sphingomonas spermidinifaciens</name>
    <dbReference type="NCBI Taxonomy" id="1141889"/>
    <lineage>
        <taxon>Bacteria</taxon>
        <taxon>Pseudomonadati</taxon>
        <taxon>Pseudomonadota</taxon>
        <taxon>Alphaproteobacteria</taxon>
        <taxon>Sphingomonadales</taxon>
        <taxon>Sphingomonadaceae</taxon>
        <taxon>Sphingomonas</taxon>
    </lineage>
</organism>
<evidence type="ECO:0008006" key="4">
    <source>
        <dbReference type="Google" id="ProtNLM"/>
    </source>
</evidence>
<reference evidence="2 3" key="1">
    <citation type="submission" date="2017-09" db="EMBL/GenBank/DDBJ databases">
        <title>Sphingomonas spermidinifaciens 9NM-10, whole genome shotgun sequence.</title>
        <authorList>
            <person name="Feng G."/>
            <person name="Zhu H."/>
        </authorList>
    </citation>
    <scope>NUCLEOTIDE SEQUENCE [LARGE SCALE GENOMIC DNA]</scope>
    <source>
        <strain evidence="2 3">9NM-10</strain>
    </source>
</reference>
<keyword evidence="1" id="KW-0812">Transmembrane</keyword>
<dbReference type="EMBL" id="NWMW01000001">
    <property type="protein sequence ID" value="PCD03286.1"/>
    <property type="molecule type" value="Genomic_DNA"/>
</dbReference>
<evidence type="ECO:0000256" key="1">
    <source>
        <dbReference type="SAM" id="Phobius"/>
    </source>
</evidence>
<feature type="transmembrane region" description="Helical" evidence="1">
    <location>
        <begin position="320"/>
        <end position="340"/>
    </location>
</feature>
<proteinExistence type="predicted"/>
<keyword evidence="1" id="KW-0472">Membrane</keyword>
<feature type="transmembrane region" description="Helical" evidence="1">
    <location>
        <begin position="352"/>
        <end position="369"/>
    </location>
</feature>
<keyword evidence="3" id="KW-1185">Reference proteome</keyword>
<protein>
    <recommendedName>
        <fullName evidence="4">Glycosyltransferase RgtA/B/C/D-like domain-containing protein</fullName>
    </recommendedName>
</protein>
<evidence type="ECO:0000313" key="3">
    <source>
        <dbReference type="Proteomes" id="UP000218366"/>
    </source>
</evidence>
<feature type="transmembrane region" description="Helical" evidence="1">
    <location>
        <begin position="437"/>
        <end position="456"/>
    </location>
</feature>
<feature type="transmembrane region" description="Helical" evidence="1">
    <location>
        <begin position="295"/>
        <end position="313"/>
    </location>
</feature>
<accession>A0A2A4B6L8</accession>
<feature type="transmembrane region" description="Helical" evidence="1">
    <location>
        <begin position="157"/>
        <end position="175"/>
    </location>
</feature>
<dbReference type="Proteomes" id="UP000218366">
    <property type="component" value="Unassembled WGS sequence"/>
</dbReference>
<gene>
    <name evidence="2" type="ORF">COC42_02445</name>
</gene>
<comment type="caution">
    <text evidence="2">The sequence shown here is derived from an EMBL/GenBank/DDBJ whole genome shotgun (WGS) entry which is preliminary data.</text>
</comment>
<feature type="transmembrane region" description="Helical" evidence="1">
    <location>
        <begin position="130"/>
        <end position="151"/>
    </location>
</feature>